<sequence>MDMESKPEENRREEEYVFSNVLPYEIMFDILLRLPVKSLGRFRCVSKSWQTLVANPYFANMHLNRSKENKSLKVKLMVKDTHQKLSTLDYEDSYRFRSGTLVNDNIHWVASAHATTSIKNLIAFDIEGENFREELERRYMGDEGLWIEGVLDQVVQYCKSISTVMHNKEWVGSDEREESKFIFL</sequence>
<dbReference type="AlphaFoldDB" id="A0A7J6UYX5"/>
<feature type="domain" description="F-box" evidence="1">
    <location>
        <begin position="16"/>
        <end position="61"/>
    </location>
</feature>
<reference evidence="2 3" key="1">
    <citation type="submission" date="2020-06" db="EMBL/GenBank/DDBJ databases">
        <title>Transcriptomic and genomic resources for Thalictrum thalictroides and T. hernandezii: Facilitating candidate gene discovery in an emerging model plant lineage.</title>
        <authorList>
            <person name="Arias T."/>
            <person name="Riano-Pachon D.M."/>
            <person name="Di Stilio V.S."/>
        </authorList>
    </citation>
    <scope>NUCLEOTIDE SEQUENCE [LARGE SCALE GENOMIC DNA]</scope>
    <source>
        <strain evidence="3">cv. WT478/WT964</strain>
        <tissue evidence="2">Leaves</tissue>
    </source>
</reference>
<comment type="caution">
    <text evidence="2">The sequence shown here is derived from an EMBL/GenBank/DDBJ whole genome shotgun (WGS) entry which is preliminary data.</text>
</comment>
<evidence type="ECO:0000313" key="3">
    <source>
        <dbReference type="Proteomes" id="UP000554482"/>
    </source>
</evidence>
<dbReference type="SMART" id="SM00256">
    <property type="entry name" value="FBOX"/>
    <property type="match status" value="1"/>
</dbReference>
<dbReference type="InterPro" id="IPR036047">
    <property type="entry name" value="F-box-like_dom_sf"/>
</dbReference>
<dbReference type="PROSITE" id="PS50181">
    <property type="entry name" value="FBOX"/>
    <property type="match status" value="1"/>
</dbReference>
<gene>
    <name evidence="2" type="ORF">FRX31_032809</name>
</gene>
<dbReference type="Gene3D" id="1.20.1280.50">
    <property type="match status" value="1"/>
</dbReference>
<dbReference type="InterPro" id="IPR001810">
    <property type="entry name" value="F-box_dom"/>
</dbReference>
<dbReference type="PANTHER" id="PTHR31672:SF13">
    <property type="entry name" value="F-BOX PROTEIN CPR30-LIKE"/>
    <property type="match status" value="1"/>
</dbReference>
<accession>A0A7J6UYX5</accession>
<dbReference type="PANTHER" id="PTHR31672">
    <property type="entry name" value="BNACNNG10540D PROTEIN"/>
    <property type="match status" value="1"/>
</dbReference>
<protein>
    <recommendedName>
        <fullName evidence="1">F-box domain-containing protein</fullName>
    </recommendedName>
</protein>
<evidence type="ECO:0000313" key="2">
    <source>
        <dbReference type="EMBL" id="KAF5177608.1"/>
    </source>
</evidence>
<proteinExistence type="predicted"/>
<dbReference type="SUPFAM" id="SSF81383">
    <property type="entry name" value="F-box domain"/>
    <property type="match status" value="1"/>
</dbReference>
<name>A0A7J6UYX5_THATH</name>
<dbReference type="Pfam" id="PF00646">
    <property type="entry name" value="F-box"/>
    <property type="match status" value="1"/>
</dbReference>
<dbReference type="CDD" id="cd22157">
    <property type="entry name" value="F-box_AtFBW1-like"/>
    <property type="match status" value="1"/>
</dbReference>
<evidence type="ECO:0000259" key="1">
    <source>
        <dbReference type="PROSITE" id="PS50181"/>
    </source>
</evidence>
<organism evidence="2 3">
    <name type="scientific">Thalictrum thalictroides</name>
    <name type="common">Rue-anemone</name>
    <name type="synonym">Anemone thalictroides</name>
    <dbReference type="NCBI Taxonomy" id="46969"/>
    <lineage>
        <taxon>Eukaryota</taxon>
        <taxon>Viridiplantae</taxon>
        <taxon>Streptophyta</taxon>
        <taxon>Embryophyta</taxon>
        <taxon>Tracheophyta</taxon>
        <taxon>Spermatophyta</taxon>
        <taxon>Magnoliopsida</taxon>
        <taxon>Ranunculales</taxon>
        <taxon>Ranunculaceae</taxon>
        <taxon>Thalictroideae</taxon>
        <taxon>Thalictrum</taxon>
    </lineage>
</organism>
<keyword evidence="3" id="KW-1185">Reference proteome</keyword>
<dbReference type="Proteomes" id="UP000554482">
    <property type="component" value="Unassembled WGS sequence"/>
</dbReference>
<dbReference type="EMBL" id="JABWDY010041165">
    <property type="protein sequence ID" value="KAF5177608.1"/>
    <property type="molecule type" value="Genomic_DNA"/>
</dbReference>
<dbReference type="InterPro" id="IPR050796">
    <property type="entry name" value="SCF_F-box_component"/>
</dbReference>
<dbReference type="OrthoDB" id="1924677at2759"/>